<evidence type="ECO:0000313" key="2">
    <source>
        <dbReference type="Proteomes" id="UP001521785"/>
    </source>
</evidence>
<proteinExistence type="predicted"/>
<dbReference type="EMBL" id="JAKJXO020000001">
    <property type="protein sequence ID" value="KAL1612829.1"/>
    <property type="molecule type" value="Genomic_DNA"/>
</dbReference>
<accession>A0ABR3S808</accession>
<name>A0ABR3S808_9PLEO</name>
<keyword evidence="2" id="KW-1185">Reference proteome</keyword>
<evidence type="ECO:0000313" key="1">
    <source>
        <dbReference type="EMBL" id="KAL1612829.1"/>
    </source>
</evidence>
<dbReference type="Proteomes" id="UP001521785">
    <property type="component" value="Unassembled WGS sequence"/>
</dbReference>
<organism evidence="1 2">
    <name type="scientific">Paraconiothyrium brasiliense</name>
    <dbReference type="NCBI Taxonomy" id="300254"/>
    <lineage>
        <taxon>Eukaryota</taxon>
        <taxon>Fungi</taxon>
        <taxon>Dikarya</taxon>
        <taxon>Ascomycota</taxon>
        <taxon>Pezizomycotina</taxon>
        <taxon>Dothideomycetes</taxon>
        <taxon>Pleosporomycetidae</taxon>
        <taxon>Pleosporales</taxon>
        <taxon>Massarineae</taxon>
        <taxon>Didymosphaeriaceae</taxon>
        <taxon>Paraconiothyrium</taxon>
    </lineage>
</organism>
<sequence length="149" mass="17284">MFSASEPNIEHAQTYKQKRGRNLEKYIPNPFHRIDSGDYLDDRTEKDVSKLLIDAFRMRLADAYKLEGRSTPDTVYTGAASGIVPFRQFLLRVEDKPGYMPSWWNSKKRKECEEFGEHGGDFSNLKKKVTKEDVMDHHQDEKVGFPAIL</sequence>
<gene>
    <name evidence="1" type="ORF">SLS60_001059</name>
</gene>
<protein>
    <submittedName>
        <fullName evidence="1">Uncharacterized protein</fullName>
    </submittedName>
</protein>
<reference evidence="1 2" key="1">
    <citation type="submission" date="2024-02" db="EMBL/GenBank/DDBJ databases">
        <title>De novo assembly and annotation of 12 fungi associated with fruit tree decline syndrome in Ontario, Canada.</title>
        <authorList>
            <person name="Sulman M."/>
            <person name="Ellouze W."/>
            <person name="Ilyukhin E."/>
        </authorList>
    </citation>
    <scope>NUCLEOTIDE SEQUENCE [LARGE SCALE GENOMIC DNA]</scope>
    <source>
        <strain evidence="1 2">M42-189</strain>
    </source>
</reference>
<comment type="caution">
    <text evidence="1">The sequence shown here is derived from an EMBL/GenBank/DDBJ whole genome shotgun (WGS) entry which is preliminary data.</text>
</comment>